<dbReference type="EMBL" id="AP023326">
    <property type="protein sequence ID" value="BCI67718.1"/>
    <property type="molecule type" value="Genomic_DNA"/>
</dbReference>
<gene>
    <name evidence="1" type="ORF">AAJCM20276_23420</name>
</gene>
<sequence>MIVQDHPWFCDMPESLRYMRVEDLPRPFIEKGIVFILPDRMKHFRKNLYHVRRRDVEDSATYAPLFRAKCILESEPRPEDIQGPFDVYPFYTKVARNRRHYLDYYMLFLFDGQPDFARFKELAGE</sequence>
<organism evidence="1 2">
    <name type="scientific">Acetobacter aceti</name>
    <dbReference type="NCBI Taxonomy" id="435"/>
    <lineage>
        <taxon>Bacteria</taxon>
        <taxon>Pseudomonadati</taxon>
        <taxon>Pseudomonadota</taxon>
        <taxon>Alphaproteobacteria</taxon>
        <taxon>Acetobacterales</taxon>
        <taxon>Acetobacteraceae</taxon>
        <taxon>Acetobacter</taxon>
        <taxon>Acetobacter subgen. Acetobacter</taxon>
    </lineage>
</organism>
<reference evidence="1 2" key="1">
    <citation type="submission" date="2020-07" db="EMBL/GenBank/DDBJ databases">
        <title>Complete Genome Sequence of an acetic acid bacterium, Acetobacter aceti JCM20276.</title>
        <authorList>
            <person name="Hirose Y."/>
            <person name="Mihara H."/>
        </authorList>
    </citation>
    <scope>NUCLEOTIDE SEQUENCE [LARGE SCALE GENOMIC DNA]</scope>
    <source>
        <strain evidence="1 2">JCM20276</strain>
    </source>
</reference>
<dbReference type="Proteomes" id="UP000515220">
    <property type="component" value="Chromosome"/>
</dbReference>
<protein>
    <submittedName>
        <fullName evidence="1">Uncharacterized protein</fullName>
    </submittedName>
</protein>
<proteinExistence type="predicted"/>
<name>A0A6S6PIT6_ACEAC</name>
<evidence type="ECO:0000313" key="1">
    <source>
        <dbReference type="EMBL" id="BCI67718.1"/>
    </source>
</evidence>
<accession>A0A6S6PIT6</accession>
<dbReference type="AlphaFoldDB" id="A0A6S6PIT6"/>
<evidence type="ECO:0000313" key="2">
    <source>
        <dbReference type="Proteomes" id="UP000515220"/>
    </source>
</evidence>